<dbReference type="PANTHER" id="PTHR38446:SF1">
    <property type="entry name" value="BLL0914 PROTEIN"/>
    <property type="match status" value="1"/>
</dbReference>
<evidence type="ECO:0000313" key="3">
    <source>
        <dbReference type="Proteomes" id="UP000324194"/>
    </source>
</evidence>
<proteinExistence type="predicted"/>
<dbReference type="InterPro" id="IPR009732">
    <property type="entry name" value="DUF1304"/>
</dbReference>
<name>A0A5E4PFK7_9COXI</name>
<sequence length="125" mass="13877">MEAVMLIINALIILIAFEHIWFMVLEMFLWEKPVGLKTFRISREFAASSAHLAANQGLYNGMLAAGLIWSVVSSDAAESWHLKLFFLLCVTVAGVYGAVSVNRRILFIQALPALIALCLLFYSAL</sequence>
<keyword evidence="1" id="KW-0812">Transmembrane</keyword>
<dbReference type="Proteomes" id="UP000324194">
    <property type="component" value="Chromosome 1"/>
</dbReference>
<keyword evidence="1" id="KW-1133">Transmembrane helix</keyword>
<feature type="transmembrane region" description="Helical" evidence="1">
    <location>
        <begin position="81"/>
        <end position="99"/>
    </location>
</feature>
<feature type="transmembrane region" description="Helical" evidence="1">
    <location>
        <begin position="6"/>
        <end position="29"/>
    </location>
</feature>
<feature type="transmembrane region" description="Helical" evidence="1">
    <location>
        <begin position="50"/>
        <end position="69"/>
    </location>
</feature>
<dbReference type="PANTHER" id="PTHR38446">
    <property type="entry name" value="BLL0914 PROTEIN"/>
    <property type="match status" value="1"/>
</dbReference>
<dbReference type="EMBL" id="LR699119">
    <property type="protein sequence ID" value="VVC75624.1"/>
    <property type="molecule type" value="Genomic_DNA"/>
</dbReference>
<reference evidence="2 3" key="1">
    <citation type="submission" date="2019-08" db="EMBL/GenBank/DDBJ databases">
        <authorList>
            <person name="Guy L."/>
        </authorList>
    </citation>
    <scope>NUCLEOTIDE SEQUENCE [LARGE SCALE GENOMIC DNA]</scope>
    <source>
        <strain evidence="2 3">SGT-108</strain>
    </source>
</reference>
<evidence type="ECO:0000256" key="1">
    <source>
        <dbReference type="SAM" id="Phobius"/>
    </source>
</evidence>
<keyword evidence="1" id="KW-0472">Membrane</keyword>
<accession>A0A5E4PFK7</accession>
<organism evidence="2 3">
    <name type="scientific">Aquicella siphonis</name>
    <dbReference type="NCBI Taxonomy" id="254247"/>
    <lineage>
        <taxon>Bacteria</taxon>
        <taxon>Pseudomonadati</taxon>
        <taxon>Pseudomonadota</taxon>
        <taxon>Gammaproteobacteria</taxon>
        <taxon>Legionellales</taxon>
        <taxon>Coxiellaceae</taxon>
        <taxon>Aquicella</taxon>
    </lineage>
</organism>
<dbReference type="AlphaFoldDB" id="A0A5E4PFK7"/>
<dbReference type="KEGG" id="asip:AQUSIP_09140"/>
<evidence type="ECO:0008006" key="4">
    <source>
        <dbReference type="Google" id="ProtNLM"/>
    </source>
</evidence>
<protein>
    <recommendedName>
        <fullName evidence="4">DUF1304 domain-containing protein</fullName>
    </recommendedName>
</protein>
<dbReference type="OrthoDB" id="9803832at2"/>
<keyword evidence="3" id="KW-1185">Reference proteome</keyword>
<gene>
    <name evidence="2" type="ORF">AQUSIP_09140</name>
</gene>
<dbReference type="Pfam" id="PF06993">
    <property type="entry name" value="DUF1304"/>
    <property type="match status" value="1"/>
</dbReference>
<evidence type="ECO:0000313" key="2">
    <source>
        <dbReference type="EMBL" id="VVC75624.1"/>
    </source>
</evidence>
<feature type="transmembrane region" description="Helical" evidence="1">
    <location>
        <begin position="106"/>
        <end position="124"/>
    </location>
</feature>